<accession>A0A6J2TJZ9</accession>
<feature type="compositionally biased region" description="Basic residues" evidence="5">
    <location>
        <begin position="475"/>
        <end position="486"/>
    </location>
</feature>
<sequence>MSENIKDEAEKCNNSDKPKVNKRRDRKDRGNNNHSIKIVVRHLPPTMTEEEFLEQVDPLPENNSFHYCPADWTLAQDATCRAYISMKNNADVLQFRDRFDSYVFVDSKGEEYVAIVEYAPFQRFAKNKAKPDNKVNTIECESHFQEFIQKLTEERDEASRLGEVPIDFNFKTEETVKSTPLLQYLANKKEKRREEARKRSEEKRKQREEQKQQRENAKDVDAENKKPSGSGNSKKGAVKDSQGTQEEQTKSSRAKRRSERDQRRREEHEQRKLMRDKGDRNDRVDKEKLGKSSKQNKNANKDRQKASKEITILKKENKTEIKPAASENPDNTNEAKSTDDGVQETIEKSTVKDSNETGDVNETVKDFIKAAVSSKETNEPSMEAPSVTEKKSKKPEKTGNKESSKSASQRAYEERRIRNKDRPSIAIYQPKARLRLGSEDTGSPSCSKDATLKSDPQRTAGSDGESSLPDDQPTKKNKRHGRRNRSKHSDATDNVEHERQISKSSESSTSANSKIS</sequence>
<dbReference type="GO" id="GO:0045727">
    <property type="term" value="P:positive regulation of translation"/>
    <property type="evidence" value="ECO:0007669"/>
    <property type="project" value="TreeGrafter"/>
</dbReference>
<feature type="compositionally biased region" description="Basic and acidic residues" evidence="5">
    <location>
        <begin position="411"/>
        <end position="423"/>
    </location>
</feature>
<evidence type="ECO:0000256" key="4">
    <source>
        <dbReference type="ARBA" id="ARBA00023242"/>
    </source>
</evidence>
<comment type="similarity">
    <text evidence="2">Belongs to the RENT3 family.</text>
</comment>
<dbReference type="FunFam" id="3.30.70.330:FF:000717">
    <property type="entry name" value="regulator of nonsense transcripts 3B"/>
    <property type="match status" value="1"/>
</dbReference>
<dbReference type="InterPro" id="IPR035979">
    <property type="entry name" value="RBD_domain_sf"/>
</dbReference>
<reference evidence="8" key="1">
    <citation type="submission" date="2025-08" db="UniProtKB">
        <authorList>
            <consortium name="RefSeq"/>
        </authorList>
    </citation>
    <scope>IDENTIFICATION</scope>
    <source>
        <strain evidence="8">11010-0011.00</strain>
        <tissue evidence="8">Whole body</tissue>
    </source>
</reference>
<feature type="compositionally biased region" description="Basic and acidic residues" evidence="5">
    <location>
        <begin position="487"/>
        <end position="501"/>
    </location>
</feature>
<dbReference type="CTD" id="37792"/>
<feature type="compositionally biased region" description="Basic and acidic residues" evidence="5">
    <location>
        <begin position="258"/>
        <end position="290"/>
    </location>
</feature>
<feature type="compositionally biased region" description="Low complexity" evidence="5">
    <location>
        <begin position="502"/>
        <end position="516"/>
    </location>
</feature>
<feature type="compositionally biased region" description="Basic and acidic residues" evidence="5">
    <location>
        <begin position="1"/>
        <end position="19"/>
    </location>
</feature>
<feature type="compositionally biased region" description="Basic and acidic residues" evidence="5">
    <location>
        <begin position="299"/>
        <end position="321"/>
    </location>
</feature>
<organism evidence="7 8">
    <name type="scientific">Drosophila lebanonensis</name>
    <name type="common">Fruit fly</name>
    <name type="synonym">Scaptodrosophila lebanonensis</name>
    <dbReference type="NCBI Taxonomy" id="7225"/>
    <lineage>
        <taxon>Eukaryota</taxon>
        <taxon>Metazoa</taxon>
        <taxon>Ecdysozoa</taxon>
        <taxon>Arthropoda</taxon>
        <taxon>Hexapoda</taxon>
        <taxon>Insecta</taxon>
        <taxon>Pterygota</taxon>
        <taxon>Neoptera</taxon>
        <taxon>Endopterygota</taxon>
        <taxon>Diptera</taxon>
        <taxon>Brachycera</taxon>
        <taxon>Muscomorpha</taxon>
        <taxon>Ephydroidea</taxon>
        <taxon>Drosophilidae</taxon>
        <taxon>Scaptodrosophila</taxon>
    </lineage>
</organism>
<feature type="region of interest" description="Disordered" evidence="5">
    <location>
        <begin position="1"/>
        <end position="35"/>
    </location>
</feature>
<dbReference type="SUPFAM" id="SSF54928">
    <property type="entry name" value="RNA-binding domain, RBD"/>
    <property type="match status" value="1"/>
</dbReference>
<name>A0A6J2TJZ9_DROLE</name>
<dbReference type="Pfam" id="PF03467">
    <property type="entry name" value="Smg4_UPF3"/>
    <property type="match status" value="1"/>
</dbReference>
<feature type="compositionally biased region" description="Basic and acidic residues" evidence="5">
    <location>
        <begin position="192"/>
        <end position="226"/>
    </location>
</feature>
<dbReference type="Proteomes" id="UP000504634">
    <property type="component" value="Unplaced"/>
</dbReference>
<dbReference type="GeneID" id="115625897"/>
<dbReference type="OrthoDB" id="18087at2759"/>
<keyword evidence="4" id="KW-0539">Nucleus</keyword>
<evidence type="ECO:0000256" key="5">
    <source>
        <dbReference type="SAM" id="MobiDB-lite"/>
    </source>
</evidence>
<evidence type="ECO:0000259" key="6">
    <source>
        <dbReference type="Pfam" id="PF03467"/>
    </source>
</evidence>
<dbReference type="GO" id="GO:0005737">
    <property type="term" value="C:cytoplasm"/>
    <property type="evidence" value="ECO:0007669"/>
    <property type="project" value="TreeGrafter"/>
</dbReference>
<feature type="compositionally biased region" description="Basic and acidic residues" evidence="5">
    <location>
        <begin position="345"/>
        <end position="355"/>
    </location>
</feature>
<protein>
    <submittedName>
        <fullName evidence="8">Regulator of nonsense transcripts 3B</fullName>
    </submittedName>
</protein>
<evidence type="ECO:0000256" key="2">
    <source>
        <dbReference type="ARBA" id="ARBA00005991"/>
    </source>
</evidence>
<feature type="compositionally biased region" description="Basic and acidic residues" evidence="5">
    <location>
        <begin position="395"/>
        <end position="404"/>
    </location>
</feature>
<dbReference type="PANTHER" id="PTHR13112">
    <property type="entry name" value="UPF3 REGULATOR OF NONSENSE TRANSCRIPTS-LIKE PROTEIN"/>
    <property type="match status" value="1"/>
</dbReference>
<dbReference type="GO" id="GO:0003729">
    <property type="term" value="F:mRNA binding"/>
    <property type="evidence" value="ECO:0007669"/>
    <property type="project" value="TreeGrafter"/>
</dbReference>
<dbReference type="GO" id="GO:0005730">
    <property type="term" value="C:nucleolus"/>
    <property type="evidence" value="ECO:0007669"/>
    <property type="project" value="TreeGrafter"/>
</dbReference>
<evidence type="ECO:0000313" key="7">
    <source>
        <dbReference type="Proteomes" id="UP000504634"/>
    </source>
</evidence>
<comment type="subcellular location">
    <subcellularLocation>
        <location evidence="1">Nucleus</location>
    </subcellularLocation>
</comment>
<evidence type="ECO:0000313" key="8">
    <source>
        <dbReference type="RefSeq" id="XP_030376986.1"/>
    </source>
</evidence>
<evidence type="ECO:0000256" key="3">
    <source>
        <dbReference type="ARBA" id="ARBA00023161"/>
    </source>
</evidence>
<feature type="region of interest" description="Disordered" evidence="5">
    <location>
        <begin position="181"/>
        <end position="516"/>
    </location>
</feature>
<feature type="domain" description="UPF3" evidence="6">
    <location>
        <begin position="35"/>
        <end position="190"/>
    </location>
</feature>
<dbReference type="InterPro" id="IPR005120">
    <property type="entry name" value="UPF3_dom"/>
</dbReference>
<keyword evidence="3" id="KW-0866">Nonsense-mediated mRNA decay</keyword>
<dbReference type="PANTHER" id="PTHR13112:SF0">
    <property type="entry name" value="FI21285P1"/>
    <property type="match status" value="1"/>
</dbReference>
<dbReference type="CDD" id="cd12455">
    <property type="entry name" value="RRM_like_Smg4_UPF3"/>
    <property type="match status" value="1"/>
</dbReference>
<keyword evidence="7" id="KW-1185">Reference proteome</keyword>
<dbReference type="Gene3D" id="3.30.70.330">
    <property type="match status" value="1"/>
</dbReference>
<dbReference type="InterPro" id="IPR012677">
    <property type="entry name" value="Nucleotide-bd_a/b_plait_sf"/>
</dbReference>
<evidence type="ECO:0000256" key="1">
    <source>
        <dbReference type="ARBA" id="ARBA00004123"/>
    </source>
</evidence>
<dbReference type="AlphaFoldDB" id="A0A6J2TJZ9"/>
<gene>
    <name evidence="8" type="primary">LOC115625897</name>
</gene>
<proteinExistence type="inferred from homology"/>
<dbReference type="InterPro" id="IPR039722">
    <property type="entry name" value="Upf3"/>
</dbReference>
<dbReference type="GO" id="GO:0000184">
    <property type="term" value="P:nuclear-transcribed mRNA catabolic process, nonsense-mediated decay"/>
    <property type="evidence" value="ECO:0007669"/>
    <property type="project" value="UniProtKB-KW"/>
</dbReference>
<dbReference type="RefSeq" id="XP_030376986.1">
    <property type="nucleotide sequence ID" value="XM_030521126.1"/>
</dbReference>